<evidence type="ECO:0000256" key="3">
    <source>
        <dbReference type="ARBA" id="ARBA00022737"/>
    </source>
</evidence>
<feature type="repeat" description="Pumilio" evidence="8">
    <location>
        <begin position="454"/>
        <end position="489"/>
    </location>
</feature>
<comment type="function">
    <text evidence="5">RNA-binding nucleolar protein required for pre-rRNA processing. Involved in production of 18S rRNA and assembly of small ribosomal subunit.</text>
</comment>
<dbReference type="InterPro" id="IPR001313">
    <property type="entry name" value="Pumilio_RNA-bd_rpt"/>
</dbReference>
<evidence type="ECO:0000259" key="10">
    <source>
        <dbReference type="PROSITE" id="PS50303"/>
    </source>
</evidence>
<evidence type="ECO:0000256" key="5">
    <source>
        <dbReference type="ARBA" id="ARBA00024893"/>
    </source>
</evidence>
<feature type="repeat" description="Pumilio" evidence="8">
    <location>
        <begin position="634"/>
        <end position="672"/>
    </location>
</feature>
<feature type="compositionally biased region" description="Polar residues" evidence="9">
    <location>
        <begin position="143"/>
        <end position="165"/>
    </location>
</feature>
<dbReference type="GO" id="GO:0000288">
    <property type="term" value="P:nuclear-transcribed mRNA catabolic process, deadenylation-dependent decay"/>
    <property type="evidence" value="ECO:0007669"/>
    <property type="project" value="TreeGrafter"/>
</dbReference>
<evidence type="ECO:0000313" key="11">
    <source>
        <dbReference type="EMBL" id="KAF2491335.1"/>
    </source>
</evidence>
<feature type="repeat" description="Pumilio" evidence="8">
    <location>
        <begin position="562"/>
        <end position="597"/>
    </location>
</feature>
<dbReference type="SUPFAM" id="SSF48371">
    <property type="entry name" value="ARM repeat"/>
    <property type="match status" value="1"/>
</dbReference>
<dbReference type="GO" id="GO:0005737">
    <property type="term" value="C:cytoplasm"/>
    <property type="evidence" value="ECO:0007669"/>
    <property type="project" value="UniProtKB-SubCell"/>
</dbReference>
<evidence type="ECO:0000256" key="1">
    <source>
        <dbReference type="ARBA" id="ARBA00004496"/>
    </source>
</evidence>
<gene>
    <name evidence="11" type="ORF">BU16DRAFT_529882</name>
</gene>
<evidence type="ECO:0000313" key="12">
    <source>
        <dbReference type="Proteomes" id="UP000799750"/>
    </source>
</evidence>
<evidence type="ECO:0000256" key="9">
    <source>
        <dbReference type="SAM" id="MobiDB-lite"/>
    </source>
</evidence>
<dbReference type="Proteomes" id="UP000799750">
    <property type="component" value="Unassembled WGS sequence"/>
</dbReference>
<dbReference type="PANTHER" id="PTHR12537">
    <property type="entry name" value="RNA BINDING PROTEIN PUMILIO-RELATED"/>
    <property type="match status" value="1"/>
</dbReference>
<feature type="compositionally biased region" description="Polar residues" evidence="9">
    <location>
        <begin position="180"/>
        <end position="202"/>
    </location>
</feature>
<accession>A0A6A6QG03</accession>
<feature type="region of interest" description="Disordered" evidence="9">
    <location>
        <begin position="1"/>
        <end position="121"/>
    </location>
</feature>
<evidence type="ECO:0000256" key="8">
    <source>
        <dbReference type="PROSITE-ProRule" id="PRU00317"/>
    </source>
</evidence>
<dbReference type="Pfam" id="PF00806">
    <property type="entry name" value="PUF"/>
    <property type="match status" value="8"/>
</dbReference>
<keyword evidence="2" id="KW-0963">Cytoplasm</keyword>
<dbReference type="PROSITE" id="PS50302">
    <property type="entry name" value="PUM"/>
    <property type="match status" value="7"/>
</dbReference>
<dbReference type="InterPro" id="IPR033712">
    <property type="entry name" value="Pumilio_RNA-bd"/>
</dbReference>
<keyword evidence="3" id="KW-0677">Repeat</keyword>
<keyword evidence="12" id="KW-1185">Reference proteome</keyword>
<dbReference type="AlphaFoldDB" id="A0A6A6QG03"/>
<organism evidence="11 12">
    <name type="scientific">Lophium mytilinum</name>
    <dbReference type="NCBI Taxonomy" id="390894"/>
    <lineage>
        <taxon>Eukaryota</taxon>
        <taxon>Fungi</taxon>
        <taxon>Dikarya</taxon>
        <taxon>Ascomycota</taxon>
        <taxon>Pezizomycotina</taxon>
        <taxon>Dothideomycetes</taxon>
        <taxon>Pleosporomycetidae</taxon>
        <taxon>Mytilinidiales</taxon>
        <taxon>Mytilinidiaceae</taxon>
        <taxon>Lophium</taxon>
    </lineage>
</organism>
<feature type="region of interest" description="Disordered" evidence="9">
    <location>
        <begin position="143"/>
        <end position="202"/>
    </location>
</feature>
<feature type="repeat" description="Pumilio" evidence="8">
    <location>
        <begin position="712"/>
        <end position="748"/>
    </location>
</feature>
<dbReference type="InterPro" id="IPR011989">
    <property type="entry name" value="ARM-like"/>
</dbReference>
<feature type="repeat" description="Pumilio" evidence="8">
    <location>
        <begin position="490"/>
        <end position="525"/>
    </location>
</feature>
<dbReference type="OrthoDB" id="668540at2759"/>
<dbReference type="InterPro" id="IPR016024">
    <property type="entry name" value="ARM-type_fold"/>
</dbReference>
<comment type="subcellular location">
    <subcellularLocation>
        <location evidence="1">Cytoplasm</location>
    </subcellularLocation>
</comment>
<feature type="repeat" description="Pumilio" evidence="8">
    <location>
        <begin position="598"/>
        <end position="633"/>
    </location>
</feature>
<dbReference type="EMBL" id="MU004195">
    <property type="protein sequence ID" value="KAF2491335.1"/>
    <property type="molecule type" value="Genomic_DNA"/>
</dbReference>
<keyword evidence="4" id="KW-0694">RNA-binding</keyword>
<name>A0A6A6QG03_9PEZI</name>
<dbReference type="Gene3D" id="1.25.10.10">
    <property type="entry name" value="Leucine-rich Repeat Variant"/>
    <property type="match status" value="1"/>
</dbReference>
<dbReference type="FunFam" id="1.25.10.10:FF:000004">
    <property type="entry name" value="Pumilio homolog 1 isoform 2"/>
    <property type="match status" value="1"/>
</dbReference>
<feature type="compositionally biased region" description="Polar residues" evidence="9">
    <location>
        <begin position="59"/>
        <end position="81"/>
    </location>
</feature>
<sequence>MESFQNRTRIPELGVPLDGDSERPAYNSGWGGSIWNSRFGPAAPEQDSVKGKTGIGQLVASSESDSWNNQRSPWETNTSSLGHPRSGVSPARSQPQSYTETTAPANTYLNTSRANIPSKPLLDPTIGNFSALASRPVEAISSWDNSSLHSPTEASSTTQSRSGSLPPSRHGQNVDAYSRFSHNPSFSSQTNGRPYQERSGSIQSDSLSMFGRLSISNEADQGMAVHKPSMSVNGLPPQFSPTTQDPGFIREISDMSQALVRPEEGQLNGIGSFTPDGYANSHLGDHTAQLRSYQFDSRSAPNGTGVRQSPYYSQTHTPPVYDHLYPSRADQVPRVVSNGNLAIVERKLRGYQQLQQVQQEQQNFINAHQFQQQHYQQMIPHNQFRAPYYSYGIPNSLPVNGIHPGMALQTLPGMMSVEPPKAPRDHEPGESYRSVLMQEFKQNNKTSKRYELKDIYDHIVEFSGDQHGSRFIQQKLETANSDEKERVFKELQSESLQLMQDVFGNYVIQKFFEHGDQNQKRVIASRMKGHVVVLSVQMYACRVVQKALEHILTDQQAELVRELEKDVIRCVKDQNGNHVIQKVIERVPPEYLGNIIAAIKGQVGFLAAHTYGCRVIQRLLEHCDDPARASILQELHLEGAKLIPDQYGNYVTQHIIEHGRPEDRVKITALVKNELAFFSKHKFASNVVEKCLTFGTNEQRREIMLKTLEKDERGERVLAVLLKDAYGNYVVQKLLDTLSLKDFFEFVEHLQPEMVNNRRLIPGKQAVAIEKKMHRFDQSNLSTGMDQRNSIGSVAVSTDISAAPTPPPLVNDAQSPQSSSLPSTHSSTVGPDELVHTPASKGFNPPHAISIANA</sequence>
<evidence type="ECO:0000256" key="4">
    <source>
        <dbReference type="ARBA" id="ARBA00022884"/>
    </source>
</evidence>
<dbReference type="PANTHER" id="PTHR12537:SF12">
    <property type="entry name" value="MATERNAL PROTEIN PUMILIO"/>
    <property type="match status" value="1"/>
</dbReference>
<dbReference type="CDD" id="cd07920">
    <property type="entry name" value="Pumilio"/>
    <property type="match status" value="1"/>
</dbReference>
<feature type="region of interest" description="Disordered" evidence="9">
    <location>
        <begin position="799"/>
        <end position="854"/>
    </location>
</feature>
<feature type="compositionally biased region" description="Low complexity" evidence="9">
    <location>
        <begin position="814"/>
        <end position="828"/>
    </location>
</feature>
<dbReference type="SMART" id="SM00025">
    <property type="entry name" value="Pumilio"/>
    <property type="match status" value="8"/>
</dbReference>
<evidence type="ECO:0000256" key="6">
    <source>
        <dbReference type="ARBA" id="ARBA00060736"/>
    </source>
</evidence>
<evidence type="ECO:0000256" key="7">
    <source>
        <dbReference type="ARBA" id="ARBA00081811"/>
    </source>
</evidence>
<evidence type="ECO:0000256" key="2">
    <source>
        <dbReference type="ARBA" id="ARBA00022490"/>
    </source>
</evidence>
<proteinExistence type="inferred from homology"/>
<comment type="similarity">
    <text evidence="6">Belongs to the PUF3 family.</text>
</comment>
<dbReference type="InterPro" id="IPR033133">
    <property type="entry name" value="PUM-HD"/>
</dbReference>
<feature type="repeat" description="Pumilio" evidence="8">
    <location>
        <begin position="526"/>
        <end position="561"/>
    </location>
</feature>
<dbReference type="PROSITE" id="PS50303">
    <property type="entry name" value="PUM_HD"/>
    <property type="match status" value="1"/>
</dbReference>
<protein>
    <recommendedName>
        <fullName evidence="7">Pumilio homology domain family member 3</fullName>
    </recommendedName>
</protein>
<dbReference type="GO" id="GO:0003730">
    <property type="term" value="F:mRNA 3'-UTR binding"/>
    <property type="evidence" value="ECO:0007669"/>
    <property type="project" value="TreeGrafter"/>
</dbReference>
<feature type="domain" description="PUM-HD" evidence="10">
    <location>
        <begin position="432"/>
        <end position="774"/>
    </location>
</feature>
<reference evidence="11" key="1">
    <citation type="journal article" date="2020" name="Stud. Mycol.">
        <title>101 Dothideomycetes genomes: a test case for predicting lifestyles and emergence of pathogens.</title>
        <authorList>
            <person name="Haridas S."/>
            <person name="Albert R."/>
            <person name="Binder M."/>
            <person name="Bloem J."/>
            <person name="Labutti K."/>
            <person name="Salamov A."/>
            <person name="Andreopoulos B."/>
            <person name="Baker S."/>
            <person name="Barry K."/>
            <person name="Bills G."/>
            <person name="Bluhm B."/>
            <person name="Cannon C."/>
            <person name="Castanera R."/>
            <person name="Culley D."/>
            <person name="Daum C."/>
            <person name="Ezra D."/>
            <person name="Gonzalez J."/>
            <person name="Henrissat B."/>
            <person name="Kuo A."/>
            <person name="Liang C."/>
            <person name="Lipzen A."/>
            <person name="Lutzoni F."/>
            <person name="Magnuson J."/>
            <person name="Mondo S."/>
            <person name="Nolan M."/>
            <person name="Ohm R."/>
            <person name="Pangilinan J."/>
            <person name="Park H.-J."/>
            <person name="Ramirez L."/>
            <person name="Alfaro M."/>
            <person name="Sun H."/>
            <person name="Tritt A."/>
            <person name="Yoshinaga Y."/>
            <person name="Zwiers L.-H."/>
            <person name="Turgeon B."/>
            <person name="Goodwin S."/>
            <person name="Spatafora J."/>
            <person name="Crous P."/>
            <person name="Grigoriev I."/>
        </authorList>
    </citation>
    <scope>NUCLEOTIDE SEQUENCE</scope>
    <source>
        <strain evidence="11">CBS 269.34</strain>
    </source>
</reference>
<feature type="compositionally biased region" description="Polar residues" evidence="9">
    <location>
        <begin position="91"/>
        <end position="115"/>
    </location>
</feature>